<name>A0A915PWG9_9BILA</name>
<evidence type="ECO:0000313" key="6">
    <source>
        <dbReference type="WBParaSite" id="sdigi.contig301.g7243.t1"/>
    </source>
</evidence>
<dbReference type="PROSITE" id="PS50089">
    <property type="entry name" value="ZF_RING_2"/>
    <property type="match status" value="1"/>
</dbReference>
<dbReference type="Proteomes" id="UP000887581">
    <property type="component" value="Unplaced"/>
</dbReference>
<protein>
    <submittedName>
        <fullName evidence="6">RING-type domain-containing protein</fullName>
    </submittedName>
</protein>
<keyword evidence="5" id="KW-1185">Reference proteome</keyword>
<evidence type="ECO:0000256" key="3">
    <source>
        <dbReference type="PROSITE-ProRule" id="PRU00175"/>
    </source>
</evidence>
<dbReference type="InterPro" id="IPR001841">
    <property type="entry name" value="Znf_RING"/>
</dbReference>
<keyword evidence="1 3" id="KW-0863">Zinc-finger</keyword>
<dbReference type="Pfam" id="PF13920">
    <property type="entry name" value="zf-C3HC4_3"/>
    <property type="match status" value="1"/>
</dbReference>
<keyword evidence="1 3" id="KW-0479">Metal-binding</keyword>
<evidence type="ECO:0000256" key="1">
    <source>
        <dbReference type="ARBA" id="ARBA00022771"/>
    </source>
</evidence>
<proteinExistence type="predicted"/>
<dbReference type="PANTHER" id="PTHR22696">
    <property type="entry name" value="E3 UBIQUITIN-PROTEIN LIGASE RNF26"/>
    <property type="match status" value="1"/>
</dbReference>
<organism evidence="5 6">
    <name type="scientific">Setaria digitata</name>
    <dbReference type="NCBI Taxonomy" id="48799"/>
    <lineage>
        <taxon>Eukaryota</taxon>
        <taxon>Metazoa</taxon>
        <taxon>Ecdysozoa</taxon>
        <taxon>Nematoda</taxon>
        <taxon>Chromadorea</taxon>
        <taxon>Rhabditida</taxon>
        <taxon>Spirurina</taxon>
        <taxon>Spiruromorpha</taxon>
        <taxon>Filarioidea</taxon>
        <taxon>Setariidae</taxon>
        <taxon>Setaria</taxon>
    </lineage>
</organism>
<dbReference type="InterPro" id="IPR013083">
    <property type="entry name" value="Znf_RING/FYVE/PHD"/>
</dbReference>
<dbReference type="AlphaFoldDB" id="A0A915PWG9"/>
<dbReference type="SUPFAM" id="SSF57850">
    <property type="entry name" value="RING/U-box"/>
    <property type="match status" value="1"/>
</dbReference>
<keyword evidence="2" id="KW-0862">Zinc</keyword>
<evidence type="ECO:0000256" key="2">
    <source>
        <dbReference type="ARBA" id="ARBA00022833"/>
    </source>
</evidence>
<accession>A0A915PWG9</accession>
<sequence length="158" mass="17787">MVFGVEALEDSREFSRAHFDDGTVVQGATAGKETLLANLRPLVDLLDQYASVCNEVISLFAHIILRLFETINNIGSPVELLTIPRSRRQRNHSSICGFDDVSRITCCICFIHEKSILLQPCNHICVCAYCVEELLETYEDPLCPLCRSIITSYVDVYI</sequence>
<dbReference type="WBParaSite" id="sdigi.contig301.g7243.t1">
    <property type="protein sequence ID" value="sdigi.contig301.g7243.t1"/>
    <property type="gene ID" value="sdigi.contig301.g7243"/>
</dbReference>
<dbReference type="GO" id="GO:0008270">
    <property type="term" value="F:zinc ion binding"/>
    <property type="evidence" value="ECO:0007669"/>
    <property type="project" value="UniProtKB-KW"/>
</dbReference>
<evidence type="ECO:0000313" key="5">
    <source>
        <dbReference type="Proteomes" id="UP000887581"/>
    </source>
</evidence>
<feature type="domain" description="RING-type" evidence="4">
    <location>
        <begin position="106"/>
        <end position="147"/>
    </location>
</feature>
<dbReference type="Gene3D" id="3.30.40.10">
    <property type="entry name" value="Zinc/RING finger domain, C3HC4 (zinc finger)"/>
    <property type="match status" value="1"/>
</dbReference>
<reference evidence="6" key="1">
    <citation type="submission" date="2022-11" db="UniProtKB">
        <authorList>
            <consortium name="WormBaseParasite"/>
        </authorList>
    </citation>
    <scope>IDENTIFICATION</scope>
</reference>
<evidence type="ECO:0000259" key="4">
    <source>
        <dbReference type="PROSITE" id="PS50089"/>
    </source>
</evidence>